<comment type="caution">
    <text evidence="1">The sequence shown here is derived from an EMBL/GenBank/DDBJ whole genome shotgun (WGS) entry which is preliminary data.</text>
</comment>
<reference evidence="1" key="1">
    <citation type="journal article" date="2022" name="Int. J. Mol. Sci.">
        <title>Draft Genome of Tanacetum Coccineum: Genomic Comparison of Closely Related Tanacetum-Family Plants.</title>
        <authorList>
            <person name="Yamashiro T."/>
            <person name="Shiraishi A."/>
            <person name="Nakayama K."/>
            <person name="Satake H."/>
        </authorList>
    </citation>
    <scope>NUCLEOTIDE SEQUENCE</scope>
</reference>
<evidence type="ECO:0000313" key="1">
    <source>
        <dbReference type="EMBL" id="GJT59191.1"/>
    </source>
</evidence>
<proteinExistence type="predicted"/>
<reference evidence="1" key="2">
    <citation type="submission" date="2022-01" db="EMBL/GenBank/DDBJ databases">
        <authorList>
            <person name="Yamashiro T."/>
            <person name="Shiraishi A."/>
            <person name="Satake H."/>
            <person name="Nakayama K."/>
        </authorList>
    </citation>
    <scope>NUCLEOTIDE SEQUENCE</scope>
</reference>
<keyword evidence="2" id="KW-1185">Reference proteome</keyword>
<dbReference type="Proteomes" id="UP001151760">
    <property type="component" value="Unassembled WGS sequence"/>
</dbReference>
<gene>
    <name evidence="1" type="ORF">Tco_1002724</name>
</gene>
<evidence type="ECO:0000313" key="2">
    <source>
        <dbReference type="Proteomes" id="UP001151760"/>
    </source>
</evidence>
<dbReference type="EMBL" id="BQNB010017087">
    <property type="protein sequence ID" value="GJT59191.1"/>
    <property type="molecule type" value="Genomic_DNA"/>
</dbReference>
<sequence>MTLIRLSSPAIRCIGPGPIRVYYEPSPRAVSVTRLEFRDQISFCSCLVPRLLRHFGSLVTWVLRVPLSSGIGIPQMSFLTQEHLDAICAKYFIPEEVHPQLPRSDATVHERPAGKVGMYTRFFDYANYRIPFSTFFVSVLIHFGIPFSKLSNLDSVKNWNDHFFMVDEFVVPANARFSWFSGSNIIKDRAPAPSEYNVEHVNTLIAQASPFLRFPEEFLCWVGISRNYLLNKDTYLRFEYENGEEMDLNAFICTADPYKVRIVKRARAKNERPIVTVAKHRTVTLLPNSVVRYSGELSASMEREFVGDANVGDGRDQGLLQDSRLLVEQGIPALPTLPFITSSVIALPLEEGGDHTDSMTGPSLRTVGPSARFIVLFDSSHHSGAKSADPEVDSLVRYAAPVMTEATTVATIATMVAIPVDVGKDKSAPHPSVFGSSSSSEKTDRTLSLFTGRRSKFLSGRDQGGLSLLDGHYLVAKMNSPFTPPAFFENYSRNRDTNNYFAEYLM</sequence>
<protein>
    <submittedName>
        <fullName evidence="1">Uncharacterized protein</fullName>
    </submittedName>
</protein>
<organism evidence="1 2">
    <name type="scientific">Tanacetum coccineum</name>
    <dbReference type="NCBI Taxonomy" id="301880"/>
    <lineage>
        <taxon>Eukaryota</taxon>
        <taxon>Viridiplantae</taxon>
        <taxon>Streptophyta</taxon>
        <taxon>Embryophyta</taxon>
        <taxon>Tracheophyta</taxon>
        <taxon>Spermatophyta</taxon>
        <taxon>Magnoliopsida</taxon>
        <taxon>eudicotyledons</taxon>
        <taxon>Gunneridae</taxon>
        <taxon>Pentapetalae</taxon>
        <taxon>asterids</taxon>
        <taxon>campanulids</taxon>
        <taxon>Asterales</taxon>
        <taxon>Asteraceae</taxon>
        <taxon>Asteroideae</taxon>
        <taxon>Anthemideae</taxon>
        <taxon>Anthemidinae</taxon>
        <taxon>Tanacetum</taxon>
    </lineage>
</organism>
<accession>A0ABQ5F717</accession>
<name>A0ABQ5F717_9ASTR</name>